<dbReference type="InterPro" id="IPR001036">
    <property type="entry name" value="Acrflvin-R"/>
</dbReference>
<evidence type="ECO:0000313" key="3">
    <source>
        <dbReference type="Proteomes" id="UP000010116"/>
    </source>
</evidence>
<dbReference type="Gene3D" id="3.30.70.1440">
    <property type="entry name" value="Multidrug efflux transporter AcrB pore domain"/>
    <property type="match status" value="1"/>
</dbReference>
<feature type="transmembrane region" description="Helical" evidence="1">
    <location>
        <begin position="966"/>
        <end position="986"/>
    </location>
</feature>
<feature type="transmembrane region" description="Helical" evidence="1">
    <location>
        <begin position="530"/>
        <end position="548"/>
    </location>
</feature>
<dbReference type="AlphaFoldDB" id="J4X261"/>
<feature type="transmembrane region" description="Helical" evidence="1">
    <location>
        <begin position="363"/>
        <end position="384"/>
    </location>
</feature>
<feature type="transmembrane region" description="Helical" evidence="1">
    <location>
        <begin position="917"/>
        <end position="938"/>
    </location>
</feature>
<dbReference type="PANTHER" id="PTHR32063:SF18">
    <property type="entry name" value="CATION EFFLUX SYSTEM PROTEIN"/>
    <property type="match status" value="1"/>
</dbReference>
<dbReference type="Proteomes" id="UP000010116">
    <property type="component" value="Unassembled WGS sequence"/>
</dbReference>
<keyword evidence="1" id="KW-1133">Transmembrane helix</keyword>
<dbReference type="EMBL" id="JH611165">
    <property type="protein sequence ID" value="EJP73470.1"/>
    <property type="molecule type" value="Genomic_DNA"/>
</dbReference>
<keyword evidence="1" id="KW-0812">Transmembrane</keyword>
<feature type="transmembrane region" description="Helical" evidence="1">
    <location>
        <begin position="337"/>
        <end position="356"/>
    </location>
</feature>
<dbReference type="GO" id="GO:0005886">
    <property type="term" value="C:plasma membrane"/>
    <property type="evidence" value="ECO:0007669"/>
    <property type="project" value="TreeGrafter"/>
</dbReference>
<feature type="transmembrane region" description="Helical" evidence="1">
    <location>
        <begin position="430"/>
        <end position="452"/>
    </location>
</feature>
<reference evidence="2 3" key="1">
    <citation type="journal article" date="2012" name="ISME J.">
        <title>Genomic insights to SAR86, an abundant and uncultivated marine bacterial lineage.</title>
        <authorList>
            <person name="Dupont C.L."/>
            <person name="Rusch D.B."/>
            <person name="Yooseph S."/>
            <person name="Lombardo M.J."/>
            <person name="Richter R.A."/>
            <person name="Valas R."/>
            <person name="Novotny M."/>
            <person name="Yee-Greenbaum J."/>
            <person name="Selengut J.D."/>
            <person name="Haft D.H."/>
            <person name="Halpern A.L."/>
            <person name="Lasken R.S."/>
            <person name="Nealson K."/>
            <person name="Friedman R."/>
            <person name="Venter J.C."/>
        </authorList>
    </citation>
    <scope>NUCLEOTIDE SEQUENCE [LARGE SCALE GENOMIC DNA]</scope>
</reference>
<dbReference type="Gene3D" id="3.30.70.1430">
    <property type="entry name" value="Multidrug efflux transporter AcrB pore domain"/>
    <property type="match status" value="2"/>
</dbReference>
<dbReference type="Gene3D" id="3.30.70.1320">
    <property type="entry name" value="Multidrug efflux transporter AcrB pore domain like"/>
    <property type="match status" value="1"/>
</dbReference>
<dbReference type="PANTHER" id="PTHR32063">
    <property type="match status" value="1"/>
</dbReference>
<dbReference type="SUPFAM" id="SSF82714">
    <property type="entry name" value="Multidrug efflux transporter AcrB TolC docking domain, DN and DC subdomains"/>
    <property type="match status" value="1"/>
</dbReference>
<organism evidence="2 3">
    <name type="scientific">SAR86 cluster bacterium SAR86B</name>
    <dbReference type="NCBI Taxonomy" id="1123867"/>
    <lineage>
        <taxon>Bacteria</taxon>
        <taxon>Pseudomonadati</taxon>
        <taxon>Pseudomonadota</taxon>
        <taxon>Gammaproteobacteria</taxon>
        <taxon>SAR86 cluster</taxon>
    </lineage>
</organism>
<dbReference type="Pfam" id="PF00873">
    <property type="entry name" value="ACR_tran"/>
    <property type="match status" value="1"/>
</dbReference>
<accession>J4X261</accession>
<name>J4X261_9GAMM</name>
<dbReference type="Gene3D" id="1.20.1640.10">
    <property type="entry name" value="Multidrug efflux transporter AcrB transmembrane domain"/>
    <property type="match status" value="2"/>
</dbReference>
<evidence type="ECO:0000256" key="1">
    <source>
        <dbReference type="SAM" id="Phobius"/>
    </source>
</evidence>
<keyword evidence="1" id="KW-0472">Membrane</keyword>
<feature type="transmembrane region" description="Helical" evidence="1">
    <location>
        <begin position="464"/>
        <end position="488"/>
    </location>
</feature>
<dbReference type="HOGENOM" id="CLU_002755_1_2_6"/>
<feature type="transmembrane region" description="Helical" evidence="1">
    <location>
        <begin position="891"/>
        <end position="911"/>
    </location>
</feature>
<gene>
    <name evidence="2" type="ORF">NT02SARS_0130</name>
</gene>
<dbReference type="GO" id="GO:0042910">
    <property type="term" value="F:xenobiotic transmembrane transporter activity"/>
    <property type="evidence" value="ECO:0007669"/>
    <property type="project" value="TreeGrafter"/>
</dbReference>
<protein>
    <submittedName>
        <fullName evidence="2">Putative acriflavin resistance protein</fullName>
    </submittedName>
</protein>
<dbReference type="InterPro" id="IPR027463">
    <property type="entry name" value="AcrB_DN_DC_subdom"/>
</dbReference>
<evidence type="ECO:0000313" key="2">
    <source>
        <dbReference type="EMBL" id="EJP73470.1"/>
    </source>
</evidence>
<proteinExistence type="predicted"/>
<dbReference type="SUPFAM" id="SSF82866">
    <property type="entry name" value="Multidrug efflux transporter AcrB transmembrane domain"/>
    <property type="match status" value="2"/>
</dbReference>
<dbReference type="Gene3D" id="3.30.2090.10">
    <property type="entry name" value="Multidrug efflux transporter AcrB TolC docking domain, DN and DC subdomains"/>
    <property type="match status" value="2"/>
</dbReference>
<dbReference type="SUPFAM" id="SSF82693">
    <property type="entry name" value="Multidrug efflux transporter AcrB pore domain, PN1, PN2, PC1 and PC2 subdomains"/>
    <property type="match status" value="2"/>
</dbReference>
<feature type="transmembrane region" description="Helical" evidence="1">
    <location>
        <begin position="992"/>
        <end position="1013"/>
    </location>
</feature>
<feature type="transmembrane region" description="Helical" evidence="1">
    <location>
        <begin position="865"/>
        <end position="884"/>
    </location>
</feature>
<dbReference type="PRINTS" id="PR00702">
    <property type="entry name" value="ACRIFLAVINRP"/>
</dbReference>
<sequence>MKFLEIFIEKPRVLLLTLAFIILAGVSSVLSLPIQENPELAQRWGSVTTTYPGATPERIETQVVDQLERKLREVTDIDELDSIISQGFATTVVEFSQELDPELIEQTWSQVQDKMSLVEPFLPEGATISLVRSSGPPITNLYAIKWQGKDEPRFVMMSRIAEQLQTRLNSLDLTEKLRVFGAADEELSIKVDPSKLSSLGLTFADIASAISSIDAKKPIGLLSNANSSYLFKLKDSLIDISSFNEIPIKKENNQLIRLEDIAEINIQPVSPVEEIILHNGQRVVMVGISATMSQRVFEYVAQADSIVEELNESLPDEIVIEKIYDESVFVSEMFSNLSTSFFLATFFVLAFSFFFLGIRPGIIVTAILPFTVGLVLFGCNLIGLPLHQTSITGIIIALGLLIDNGIIVVEDYKYRRSKGLLPAESIKESVNHLFAPLAAATSTTVFAFMPIVTGEGSSIEFVSGMGITVIFSIISSLFLALVFVPVLMTYMEKIPFFKNIEISSEGYKNEFLLQKYRKFLFWAYKAPRRAISIALAFPLLGFISFAFIPKDFFPPEDRNMFQVRIELPKNASAEATLNKTLEVRQQIIDSELIDIDDEIWWIGSRLPRILMNVIGGDTKNANNNMAEGVYFAKDFYNMIDGLPQLNTLIAERNPDVRILVDNFFAGPPVFADIEYKIIGDDREVLGILGEELELIISNAPNIVLTGTDFSGYSTNIEFNIDTSNLYYSGLNPAIISNELFSMSNGVIVGTMLDGTKEIPIRLKGSNGLNGVIDQATLLTLPSESGLNYIENFGDSEITRKSGTITRLQSRKLNTVQGWVQTLTLPSETEAYLEDKVAEFQSRLPAGYTLKQDGQADSRSQSQGQVYSSAVLFIILIIAGLVFALNSFKQMLLIFSCGMLCVGLSYLGLFIGNQNYGFIGLIGVVGLIGLSINDSIIVLSHIKEEANKRDITKAEVTEIVIRSTRHIITTSATTIGGFAPLLFGSIFFHPLAWGMIIGVLGATLLALLYVPAVYMNMIGIKD</sequence>
<feature type="transmembrane region" description="Helical" evidence="1">
    <location>
        <begin position="390"/>
        <end position="409"/>
    </location>
</feature>